<name>A0A933L789_9HYPH</name>
<dbReference type="InterPro" id="IPR029063">
    <property type="entry name" value="SAM-dependent_MTases_sf"/>
</dbReference>
<dbReference type="GO" id="GO:0010420">
    <property type="term" value="F:polyprenyldihydroxybenzoate methyltransferase activity"/>
    <property type="evidence" value="ECO:0007669"/>
    <property type="project" value="InterPro"/>
</dbReference>
<dbReference type="Gene3D" id="3.40.50.150">
    <property type="entry name" value="Vaccinia Virus protein VP39"/>
    <property type="match status" value="1"/>
</dbReference>
<dbReference type="GO" id="GO:0061542">
    <property type="term" value="F:3-demethylubiquinol 3-O-methyltransferase activity"/>
    <property type="evidence" value="ECO:0007669"/>
    <property type="project" value="UniProtKB-UniRule"/>
</dbReference>
<comment type="pathway">
    <text evidence="5">Cofactor biosynthesis; ubiquinone biosynthesis.</text>
</comment>
<comment type="function">
    <text evidence="5">O-methyltransferase that catalyzes the 2 O-methylation steps in the ubiquinone biosynthetic pathway.</text>
</comment>
<feature type="binding site" evidence="5">
    <location>
        <position position="133"/>
    </location>
    <ligand>
        <name>S-adenosyl-L-methionine</name>
        <dbReference type="ChEBI" id="CHEBI:59789"/>
    </ligand>
</feature>
<feature type="binding site" evidence="5">
    <location>
        <position position="90"/>
    </location>
    <ligand>
        <name>S-adenosyl-L-methionine</name>
        <dbReference type="ChEBI" id="CHEBI:59789"/>
    </ligand>
</feature>
<evidence type="ECO:0000256" key="5">
    <source>
        <dbReference type="HAMAP-Rule" id="MF_00472"/>
    </source>
</evidence>
<dbReference type="PANTHER" id="PTHR43464">
    <property type="entry name" value="METHYLTRANSFERASE"/>
    <property type="match status" value="1"/>
</dbReference>
<evidence type="ECO:0000256" key="1">
    <source>
        <dbReference type="ARBA" id="ARBA00022603"/>
    </source>
</evidence>
<protein>
    <recommendedName>
        <fullName evidence="5">Ubiquinone biosynthesis O-methyltransferase</fullName>
    </recommendedName>
    <alternativeName>
        <fullName evidence="5">2-polyprenyl-6-hydroxyphenol methylase</fullName>
        <ecNumber evidence="5">2.1.1.222</ecNumber>
    </alternativeName>
    <alternativeName>
        <fullName evidence="5">3-demethylubiquinone 3-O-methyltransferase</fullName>
        <ecNumber evidence="5">2.1.1.64</ecNumber>
    </alternativeName>
</protein>
<dbReference type="EMBL" id="JACRAF010000061">
    <property type="protein sequence ID" value="MBI4923666.1"/>
    <property type="molecule type" value="Genomic_DNA"/>
</dbReference>
<dbReference type="HAMAP" id="MF_00472">
    <property type="entry name" value="UbiG"/>
    <property type="match status" value="1"/>
</dbReference>
<dbReference type="EC" id="2.1.1.222" evidence="5"/>
<feature type="binding site" evidence="5">
    <location>
        <position position="38"/>
    </location>
    <ligand>
        <name>S-adenosyl-L-methionine</name>
        <dbReference type="ChEBI" id="CHEBI:59789"/>
    </ligand>
</feature>
<keyword evidence="1 5" id="KW-0489">Methyltransferase</keyword>
<comment type="caution">
    <text evidence="6">The sequence shown here is derived from an EMBL/GenBank/DDBJ whole genome shotgun (WGS) entry which is preliminary data.</text>
</comment>
<gene>
    <name evidence="5 6" type="primary">ubiG</name>
    <name evidence="6" type="ORF">HY834_18155</name>
</gene>
<evidence type="ECO:0000256" key="3">
    <source>
        <dbReference type="ARBA" id="ARBA00022688"/>
    </source>
</evidence>
<organism evidence="6 7">
    <name type="scientific">Devosia nanyangense</name>
    <dbReference type="NCBI Taxonomy" id="1228055"/>
    <lineage>
        <taxon>Bacteria</taxon>
        <taxon>Pseudomonadati</taxon>
        <taxon>Pseudomonadota</taxon>
        <taxon>Alphaproteobacteria</taxon>
        <taxon>Hyphomicrobiales</taxon>
        <taxon>Devosiaceae</taxon>
        <taxon>Devosia</taxon>
    </lineage>
</organism>
<keyword evidence="3 5" id="KW-0831">Ubiquinone biosynthesis</keyword>
<proteinExistence type="inferred from homology"/>
<dbReference type="PANTHER" id="PTHR43464:SF19">
    <property type="entry name" value="UBIQUINONE BIOSYNTHESIS O-METHYLTRANSFERASE, MITOCHONDRIAL"/>
    <property type="match status" value="1"/>
</dbReference>
<dbReference type="InterPro" id="IPR010233">
    <property type="entry name" value="UbiG_MeTrfase"/>
</dbReference>
<dbReference type="GO" id="GO:0032259">
    <property type="term" value="P:methylation"/>
    <property type="evidence" value="ECO:0007669"/>
    <property type="project" value="UniProtKB-KW"/>
</dbReference>
<keyword evidence="2 5" id="KW-0808">Transferase</keyword>
<dbReference type="Pfam" id="PF13489">
    <property type="entry name" value="Methyltransf_23"/>
    <property type="match status" value="1"/>
</dbReference>
<dbReference type="GO" id="GO:0102208">
    <property type="term" value="F:2-polyprenyl-6-hydroxyphenol methylase activity"/>
    <property type="evidence" value="ECO:0007669"/>
    <property type="project" value="UniProtKB-EC"/>
</dbReference>
<accession>A0A933L789</accession>
<reference evidence="6" key="1">
    <citation type="submission" date="2020-07" db="EMBL/GenBank/DDBJ databases">
        <title>Huge and variable diversity of episymbiotic CPR bacteria and DPANN archaea in groundwater ecosystems.</title>
        <authorList>
            <person name="He C.Y."/>
            <person name="Keren R."/>
            <person name="Whittaker M."/>
            <person name="Farag I.F."/>
            <person name="Doudna J."/>
            <person name="Cate J.H.D."/>
            <person name="Banfield J.F."/>
        </authorList>
    </citation>
    <scope>NUCLEOTIDE SEQUENCE</scope>
    <source>
        <strain evidence="6">NC_groundwater_1586_Pr3_B-0.1um_66_15</strain>
    </source>
</reference>
<dbReference type="EC" id="2.1.1.64" evidence="5"/>
<keyword evidence="4 5" id="KW-0949">S-adenosyl-L-methionine</keyword>
<comment type="similarity">
    <text evidence="5">Belongs to the methyltransferase superfamily. UbiG/COQ3 family.</text>
</comment>
<dbReference type="SUPFAM" id="SSF53335">
    <property type="entry name" value="S-adenosyl-L-methionine-dependent methyltransferases"/>
    <property type="match status" value="1"/>
</dbReference>
<evidence type="ECO:0000256" key="4">
    <source>
        <dbReference type="ARBA" id="ARBA00022691"/>
    </source>
</evidence>
<dbReference type="NCBIfam" id="TIGR01983">
    <property type="entry name" value="UbiG"/>
    <property type="match status" value="1"/>
</dbReference>
<evidence type="ECO:0000313" key="6">
    <source>
        <dbReference type="EMBL" id="MBI4923666.1"/>
    </source>
</evidence>
<comment type="catalytic activity">
    <reaction evidence="5">
        <text>a 3-demethylubiquinol + S-adenosyl-L-methionine = a ubiquinol + S-adenosyl-L-homocysteine + H(+)</text>
        <dbReference type="Rhea" id="RHEA:44380"/>
        <dbReference type="Rhea" id="RHEA-COMP:9566"/>
        <dbReference type="Rhea" id="RHEA-COMP:10914"/>
        <dbReference type="ChEBI" id="CHEBI:15378"/>
        <dbReference type="ChEBI" id="CHEBI:17976"/>
        <dbReference type="ChEBI" id="CHEBI:57856"/>
        <dbReference type="ChEBI" id="CHEBI:59789"/>
        <dbReference type="ChEBI" id="CHEBI:84422"/>
        <dbReference type="EC" id="2.1.1.64"/>
    </reaction>
</comment>
<sequence>MTDTTINPDEIAKFAAMADDWWDPNGKFKPLHKFNPVRLAYIRDWAIRHFGRDETERQPLAGLRLLDIGCGGGLLTEPLTRLGAEVTGIDAGARNVAVAKLHATRMGLTIDYRDTTAESLTANGASFDIVLNMEVVEHVDNVPLYMKSCADLVAPGGLLFSATINRTARALAFAKFAAEYILRWLPRGTHDWNKFLTPDELKALITRNGLTIADETGVVFHPLADEWRKSRDMGINYMVLAERPAASRVSSKP</sequence>
<evidence type="ECO:0000256" key="2">
    <source>
        <dbReference type="ARBA" id="ARBA00022679"/>
    </source>
</evidence>
<evidence type="ECO:0000313" key="7">
    <source>
        <dbReference type="Proteomes" id="UP000782610"/>
    </source>
</evidence>
<dbReference type="Proteomes" id="UP000782610">
    <property type="component" value="Unassembled WGS sequence"/>
</dbReference>
<comment type="catalytic activity">
    <reaction evidence="5">
        <text>a 3-(all-trans-polyprenyl)benzene-1,2-diol + S-adenosyl-L-methionine = a 2-methoxy-6-(all-trans-polyprenyl)phenol + S-adenosyl-L-homocysteine + H(+)</text>
        <dbReference type="Rhea" id="RHEA:31411"/>
        <dbReference type="Rhea" id="RHEA-COMP:9550"/>
        <dbReference type="Rhea" id="RHEA-COMP:9551"/>
        <dbReference type="ChEBI" id="CHEBI:15378"/>
        <dbReference type="ChEBI" id="CHEBI:57856"/>
        <dbReference type="ChEBI" id="CHEBI:59789"/>
        <dbReference type="ChEBI" id="CHEBI:62729"/>
        <dbReference type="ChEBI" id="CHEBI:62731"/>
        <dbReference type="EC" id="2.1.1.222"/>
    </reaction>
</comment>
<feature type="binding site" evidence="5">
    <location>
        <position position="69"/>
    </location>
    <ligand>
        <name>S-adenosyl-L-methionine</name>
        <dbReference type="ChEBI" id="CHEBI:59789"/>
    </ligand>
</feature>
<dbReference type="AlphaFoldDB" id="A0A933L789"/>